<evidence type="ECO:0000313" key="3">
    <source>
        <dbReference type="Proteomes" id="UP001338125"/>
    </source>
</evidence>
<proteinExistence type="predicted"/>
<comment type="caution">
    <text evidence="2">The sequence shown here is derived from an EMBL/GenBank/DDBJ whole genome shotgun (WGS) entry which is preliminary data.</text>
</comment>
<accession>A0ABR0SSY5</accession>
<gene>
    <name evidence="2" type="ORF">PT974_03278</name>
</gene>
<keyword evidence="3" id="KW-1185">Reference proteome</keyword>
<sequence length="71" mass="7884">MRFISPSQLPRYPRHRAVLLDLAAHPHGDLDQHGGSGPGSRSILEQRSKYPVAAKRASRTTPVYSVRVCFS</sequence>
<organism evidence="2 3">
    <name type="scientific">Cladobotryum mycophilum</name>
    <dbReference type="NCBI Taxonomy" id="491253"/>
    <lineage>
        <taxon>Eukaryota</taxon>
        <taxon>Fungi</taxon>
        <taxon>Dikarya</taxon>
        <taxon>Ascomycota</taxon>
        <taxon>Pezizomycotina</taxon>
        <taxon>Sordariomycetes</taxon>
        <taxon>Hypocreomycetidae</taxon>
        <taxon>Hypocreales</taxon>
        <taxon>Hypocreaceae</taxon>
        <taxon>Cladobotryum</taxon>
    </lineage>
</organism>
<evidence type="ECO:0000256" key="1">
    <source>
        <dbReference type="SAM" id="MobiDB-lite"/>
    </source>
</evidence>
<dbReference type="EMBL" id="JAVFKD010000004">
    <property type="protein sequence ID" value="KAK5994891.1"/>
    <property type="molecule type" value="Genomic_DNA"/>
</dbReference>
<name>A0ABR0SSY5_9HYPO</name>
<feature type="region of interest" description="Disordered" evidence="1">
    <location>
        <begin position="26"/>
        <end position="49"/>
    </location>
</feature>
<evidence type="ECO:0000313" key="2">
    <source>
        <dbReference type="EMBL" id="KAK5994891.1"/>
    </source>
</evidence>
<dbReference type="Proteomes" id="UP001338125">
    <property type="component" value="Unassembled WGS sequence"/>
</dbReference>
<reference evidence="2 3" key="1">
    <citation type="submission" date="2024-01" db="EMBL/GenBank/DDBJ databases">
        <title>Complete genome of Cladobotryum mycophilum ATHUM6906.</title>
        <authorList>
            <person name="Christinaki A.C."/>
            <person name="Myridakis A.I."/>
            <person name="Kouvelis V.N."/>
        </authorList>
    </citation>
    <scope>NUCLEOTIDE SEQUENCE [LARGE SCALE GENOMIC DNA]</scope>
    <source>
        <strain evidence="2 3">ATHUM6906</strain>
    </source>
</reference>
<protein>
    <submittedName>
        <fullName evidence="2">Uncharacterized protein</fullName>
    </submittedName>
</protein>